<keyword evidence="4" id="KW-0539">Nucleus</keyword>
<dbReference type="EMBL" id="CAJNOQ010007521">
    <property type="protein sequence ID" value="CAF1171164.1"/>
    <property type="molecule type" value="Genomic_DNA"/>
</dbReference>
<evidence type="ECO:0000256" key="4">
    <source>
        <dbReference type="ARBA" id="ARBA00023242"/>
    </source>
</evidence>
<dbReference type="OrthoDB" id="285729at2759"/>
<dbReference type="PANTHER" id="PTHR13243:SF1">
    <property type="entry name" value="NUCLEOLAR PROTEIN 16"/>
    <property type="match status" value="1"/>
</dbReference>
<keyword evidence="7" id="KW-1185">Reference proteome</keyword>
<name>A0A814U880_9BILA</name>
<evidence type="ECO:0000313" key="7">
    <source>
        <dbReference type="Proteomes" id="UP000663829"/>
    </source>
</evidence>
<gene>
    <name evidence="5" type="ORF">GPM918_LOCUS22192</name>
    <name evidence="6" type="ORF">SRO942_LOCUS22180</name>
</gene>
<feature type="non-terminal residue" evidence="5">
    <location>
        <position position="1"/>
    </location>
</feature>
<dbReference type="AlphaFoldDB" id="A0A814U880"/>
<dbReference type="EMBL" id="CAJOBC010007516">
    <property type="protein sequence ID" value="CAF3934826.1"/>
    <property type="molecule type" value="Genomic_DNA"/>
</dbReference>
<dbReference type="GO" id="GO:0042273">
    <property type="term" value="P:ribosomal large subunit biogenesis"/>
    <property type="evidence" value="ECO:0007669"/>
    <property type="project" value="TreeGrafter"/>
</dbReference>
<dbReference type="GO" id="GO:0005730">
    <property type="term" value="C:nucleolus"/>
    <property type="evidence" value="ECO:0007669"/>
    <property type="project" value="UniProtKB-SubCell"/>
</dbReference>
<comment type="similarity">
    <text evidence="2">Belongs to the NOP16 family.</text>
</comment>
<dbReference type="Pfam" id="PF09420">
    <property type="entry name" value="Nop16"/>
    <property type="match status" value="1"/>
</dbReference>
<sequence length="200" mass="24060">VPINQVLISLVVTMGKVHRRKMAQKFLYHVNRKKLWQKEKQKRLVRVQNCTLIRDNWDDKLSVMNNYAEFSLVHDVNKAFPIPKTKQLIDPNHDKKKIEKKKKVPDKIHIREEMEEDANTERVKSLRISDPNRLFCIYMLEKYGTNYLAMSKDHRNDYQETPKQLERKMKKFMNVKKAYQKYLDEKKAGRDFLSEFGMND</sequence>
<comment type="caution">
    <text evidence="5">The sequence shown here is derived from an EMBL/GenBank/DDBJ whole genome shotgun (WGS) entry which is preliminary data.</text>
</comment>
<reference evidence="5" key="1">
    <citation type="submission" date="2021-02" db="EMBL/GenBank/DDBJ databases">
        <authorList>
            <person name="Nowell W R."/>
        </authorList>
    </citation>
    <scope>NUCLEOTIDE SEQUENCE</scope>
</reference>
<evidence type="ECO:0000313" key="5">
    <source>
        <dbReference type="EMBL" id="CAF1171164.1"/>
    </source>
</evidence>
<dbReference type="Proteomes" id="UP000663829">
    <property type="component" value="Unassembled WGS sequence"/>
</dbReference>
<dbReference type="Proteomes" id="UP000681722">
    <property type="component" value="Unassembled WGS sequence"/>
</dbReference>
<dbReference type="PANTHER" id="PTHR13243">
    <property type="entry name" value="HSPC111 PROTEIN-RELATED"/>
    <property type="match status" value="1"/>
</dbReference>
<evidence type="ECO:0000256" key="3">
    <source>
        <dbReference type="ARBA" id="ARBA00015522"/>
    </source>
</evidence>
<organism evidence="5 7">
    <name type="scientific">Didymodactylos carnosus</name>
    <dbReference type="NCBI Taxonomy" id="1234261"/>
    <lineage>
        <taxon>Eukaryota</taxon>
        <taxon>Metazoa</taxon>
        <taxon>Spiralia</taxon>
        <taxon>Gnathifera</taxon>
        <taxon>Rotifera</taxon>
        <taxon>Eurotatoria</taxon>
        <taxon>Bdelloidea</taxon>
        <taxon>Philodinida</taxon>
        <taxon>Philodinidae</taxon>
        <taxon>Didymodactylos</taxon>
    </lineage>
</organism>
<protein>
    <recommendedName>
        <fullName evidence="3">Nucleolar protein 16</fullName>
    </recommendedName>
</protein>
<evidence type="ECO:0000256" key="2">
    <source>
        <dbReference type="ARBA" id="ARBA00008479"/>
    </source>
</evidence>
<proteinExistence type="inferred from homology"/>
<comment type="subcellular location">
    <subcellularLocation>
        <location evidence="1">Nucleus</location>
        <location evidence="1">Nucleolus</location>
    </subcellularLocation>
</comment>
<evidence type="ECO:0000313" key="6">
    <source>
        <dbReference type="EMBL" id="CAF3934826.1"/>
    </source>
</evidence>
<accession>A0A814U880</accession>
<dbReference type="InterPro" id="IPR019002">
    <property type="entry name" value="Ribosome_biogenesis_Nop16"/>
</dbReference>
<evidence type="ECO:0000256" key="1">
    <source>
        <dbReference type="ARBA" id="ARBA00004604"/>
    </source>
</evidence>